<feature type="transmembrane region" description="Helical" evidence="10">
    <location>
        <begin position="7"/>
        <end position="30"/>
    </location>
</feature>
<feature type="transmembrane region" description="Helical" evidence="10">
    <location>
        <begin position="229"/>
        <end position="248"/>
    </location>
</feature>
<evidence type="ECO:0000256" key="1">
    <source>
        <dbReference type="ARBA" id="ARBA00004477"/>
    </source>
</evidence>
<dbReference type="GeneID" id="110789207"/>
<evidence type="ECO:0000256" key="7">
    <source>
        <dbReference type="ARBA" id="ARBA00023294"/>
    </source>
</evidence>
<feature type="transmembrane region" description="Helical" evidence="10">
    <location>
        <begin position="107"/>
        <end position="127"/>
    </location>
</feature>
<feature type="transmembrane region" description="Helical" evidence="10">
    <location>
        <begin position="268"/>
        <end position="288"/>
    </location>
</feature>
<dbReference type="Proteomes" id="UP000813463">
    <property type="component" value="Chromosome 3"/>
</dbReference>
<evidence type="ECO:0000256" key="6">
    <source>
        <dbReference type="ARBA" id="ARBA00023136"/>
    </source>
</evidence>
<dbReference type="PANTHER" id="PTHR31651">
    <property type="match status" value="1"/>
</dbReference>
<keyword evidence="11" id="KW-1185">Reference proteome</keyword>
<dbReference type="PANTHER" id="PTHR31651:SF33">
    <property type="entry name" value="PROTEIN PIN-LIKES 1"/>
    <property type="match status" value="1"/>
</dbReference>
<feature type="transmembrane region" description="Helical" evidence="10">
    <location>
        <begin position="73"/>
        <end position="95"/>
    </location>
</feature>
<evidence type="ECO:0000256" key="10">
    <source>
        <dbReference type="SAM" id="Phobius"/>
    </source>
</evidence>
<dbReference type="RefSeq" id="XP_056695269.1">
    <property type="nucleotide sequence ID" value="XM_056839291.1"/>
</dbReference>
<comment type="subcellular location">
    <subcellularLocation>
        <location evidence="1">Endoplasmic reticulum membrane</location>
        <topology evidence="1">Multi-pass membrane protein</topology>
    </subcellularLocation>
</comment>
<accession>A0ABM3RI30</accession>
<keyword evidence="6 10" id="KW-0472">Membrane</keyword>
<feature type="transmembrane region" description="Helical" evidence="10">
    <location>
        <begin position="371"/>
        <end position="392"/>
    </location>
</feature>
<protein>
    <submittedName>
        <fullName evidence="12">Protein PIN-LIKES 3</fullName>
    </submittedName>
</protein>
<keyword evidence="7" id="KW-0927">Auxin signaling pathway</keyword>
<evidence type="ECO:0000313" key="11">
    <source>
        <dbReference type="Proteomes" id="UP000813463"/>
    </source>
</evidence>
<keyword evidence="3 10" id="KW-0812">Transmembrane</keyword>
<feature type="transmembrane region" description="Helical" evidence="10">
    <location>
        <begin position="335"/>
        <end position="359"/>
    </location>
</feature>
<keyword evidence="5 10" id="KW-1133">Transmembrane helix</keyword>
<gene>
    <name evidence="12" type="primary">LOC110789207</name>
</gene>
<reference evidence="12" key="2">
    <citation type="submission" date="2025-08" db="UniProtKB">
        <authorList>
            <consortium name="RefSeq"/>
        </authorList>
    </citation>
    <scope>IDENTIFICATION</scope>
    <source>
        <tissue evidence="12">Leaf</tissue>
    </source>
</reference>
<keyword evidence="2" id="KW-0813">Transport</keyword>
<dbReference type="Pfam" id="PF03547">
    <property type="entry name" value="Mem_trans"/>
    <property type="match status" value="1"/>
</dbReference>
<organism evidence="11 12">
    <name type="scientific">Spinacia oleracea</name>
    <name type="common">Spinach</name>
    <dbReference type="NCBI Taxonomy" id="3562"/>
    <lineage>
        <taxon>Eukaryota</taxon>
        <taxon>Viridiplantae</taxon>
        <taxon>Streptophyta</taxon>
        <taxon>Embryophyta</taxon>
        <taxon>Tracheophyta</taxon>
        <taxon>Spermatophyta</taxon>
        <taxon>Magnoliopsida</taxon>
        <taxon>eudicotyledons</taxon>
        <taxon>Gunneridae</taxon>
        <taxon>Pentapetalae</taxon>
        <taxon>Caryophyllales</taxon>
        <taxon>Chenopodiaceae</taxon>
        <taxon>Chenopodioideae</taxon>
        <taxon>Anserineae</taxon>
        <taxon>Spinacia</taxon>
    </lineage>
</organism>
<comment type="function">
    <text evidence="8">Involved in cellular auxin homeostasis by regulating auxin metabolism. Regulates intracellular auxin accumulation at the endoplasmic reticulum and thus auxin availability for nuclear auxin signaling.</text>
</comment>
<proteinExistence type="inferred from homology"/>
<evidence type="ECO:0000256" key="9">
    <source>
        <dbReference type="ARBA" id="ARBA00025752"/>
    </source>
</evidence>
<evidence type="ECO:0000256" key="2">
    <source>
        <dbReference type="ARBA" id="ARBA00022448"/>
    </source>
</evidence>
<name>A0ABM3RI30_SPIOL</name>
<dbReference type="InterPro" id="IPR004776">
    <property type="entry name" value="Mem_transp_PIN-like"/>
</dbReference>
<evidence type="ECO:0000313" key="12">
    <source>
        <dbReference type="RefSeq" id="XP_056695269.1"/>
    </source>
</evidence>
<evidence type="ECO:0000256" key="4">
    <source>
        <dbReference type="ARBA" id="ARBA00022824"/>
    </source>
</evidence>
<feature type="transmembrane region" description="Helical" evidence="10">
    <location>
        <begin position="147"/>
        <end position="166"/>
    </location>
</feature>
<reference evidence="11" key="1">
    <citation type="journal article" date="2021" name="Nat. Commun.">
        <title>Genomic analyses provide insights into spinach domestication and the genetic basis of agronomic traits.</title>
        <authorList>
            <person name="Cai X."/>
            <person name="Sun X."/>
            <person name="Xu C."/>
            <person name="Sun H."/>
            <person name="Wang X."/>
            <person name="Ge C."/>
            <person name="Zhang Z."/>
            <person name="Wang Q."/>
            <person name="Fei Z."/>
            <person name="Jiao C."/>
            <person name="Wang Q."/>
        </authorList>
    </citation>
    <scope>NUCLEOTIDE SEQUENCE [LARGE SCALE GENOMIC DNA]</scope>
    <source>
        <strain evidence="11">cv. Varoflay</strain>
    </source>
</reference>
<comment type="similarity">
    <text evidence="9">Belongs to the auxin efflux carrier (TC 2.A.69.2) family.</text>
</comment>
<dbReference type="InterPro" id="IPR045033">
    <property type="entry name" value="PILS1/3/4/5/7"/>
</dbReference>
<evidence type="ECO:0000256" key="3">
    <source>
        <dbReference type="ARBA" id="ARBA00022692"/>
    </source>
</evidence>
<feature type="transmembrane region" description="Helical" evidence="10">
    <location>
        <begin position="309"/>
        <end position="329"/>
    </location>
</feature>
<evidence type="ECO:0000256" key="5">
    <source>
        <dbReference type="ARBA" id="ARBA00022989"/>
    </source>
</evidence>
<sequence length="393" mass="42395">MGSLFDLFFVASMPILKVLLITALGLFLALNRIDVLGETATHELNKVVFYVFGPALVGSNLAKTVTIKSFLTLWFMLVNVLLTFLLGSAMGWILAKLTKPPKHVKGLILASCSSGNLGNMPIIILPAMCKEKGSPFGAADVCERYGLAYASLSMAIGSVYFWLYAYNIVRISSKEAIANTGVIAETFVLNVQPETEPPLQSSEFSLQIKSSSRIKQCLRIISQEFNLKAVLAPSTIGAMVGFIIGTISPLRKLLMDNVATLHVVGDTSFMIGDAAIPCTTLILGANLLRGLKGSGIQVSAVMGIIAVRYIFLPVLGILIVKGAVVAGFVQSHDIFFQFVLLLQYALPPAVSIGTVTELFGAGQKECSVIMLWTNVLAPVTLTLWCTFFLWFLS</sequence>
<keyword evidence="4" id="KW-0256">Endoplasmic reticulum</keyword>
<evidence type="ECO:0000256" key="8">
    <source>
        <dbReference type="ARBA" id="ARBA00025100"/>
    </source>
</evidence>